<dbReference type="AlphaFoldDB" id="A0A9W8VN66"/>
<reference evidence="3" key="1">
    <citation type="submission" date="2022-09" db="EMBL/GenBank/DDBJ databases">
        <title>Fusarium specimens isolated from Avocado Roots.</title>
        <authorList>
            <person name="Stajich J."/>
            <person name="Roper C."/>
            <person name="Heimlech-Rivalta G."/>
        </authorList>
    </citation>
    <scope>NUCLEOTIDE SEQUENCE</scope>
    <source>
        <strain evidence="3">CF00136</strain>
    </source>
</reference>
<evidence type="ECO:0000256" key="2">
    <source>
        <dbReference type="SAM" id="SignalP"/>
    </source>
</evidence>
<sequence length="197" mass="19337">MRFSVLIAGAFATMAVAQSKTASLTAAQQSAADCLDACKPGDVNCQSHCITVPSPNEKQINATTECVAKCDQGKGSASDTEKYAACRDSCIADNYWKSVDGTPEETAAAEASDKASSAASAAKTAAASATASDEDNTATASATESDSTATDASETNSDSASGTASESAAAASESGNAAPVLVGGVSFLGLAAAVLAL</sequence>
<evidence type="ECO:0000313" key="4">
    <source>
        <dbReference type="Proteomes" id="UP001152049"/>
    </source>
</evidence>
<evidence type="ECO:0000313" key="3">
    <source>
        <dbReference type="EMBL" id="KAJ4271851.1"/>
    </source>
</evidence>
<keyword evidence="2" id="KW-0732">Signal</keyword>
<feature type="region of interest" description="Disordered" evidence="1">
    <location>
        <begin position="127"/>
        <end position="168"/>
    </location>
</feature>
<gene>
    <name evidence="3" type="ORF">NW762_000559</name>
</gene>
<name>A0A9W8VN66_9HYPO</name>
<dbReference type="EMBL" id="JAOQAZ010000001">
    <property type="protein sequence ID" value="KAJ4271851.1"/>
    <property type="molecule type" value="Genomic_DNA"/>
</dbReference>
<accession>A0A9W8VN66</accession>
<keyword evidence="4" id="KW-1185">Reference proteome</keyword>
<feature type="signal peptide" evidence="2">
    <location>
        <begin position="1"/>
        <end position="17"/>
    </location>
</feature>
<evidence type="ECO:0008006" key="5">
    <source>
        <dbReference type="Google" id="ProtNLM"/>
    </source>
</evidence>
<proteinExistence type="predicted"/>
<evidence type="ECO:0000256" key="1">
    <source>
        <dbReference type="SAM" id="MobiDB-lite"/>
    </source>
</evidence>
<organism evidence="3 4">
    <name type="scientific">Fusarium torreyae</name>
    <dbReference type="NCBI Taxonomy" id="1237075"/>
    <lineage>
        <taxon>Eukaryota</taxon>
        <taxon>Fungi</taxon>
        <taxon>Dikarya</taxon>
        <taxon>Ascomycota</taxon>
        <taxon>Pezizomycotina</taxon>
        <taxon>Sordariomycetes</taxon>
        <taxon>Hypocreomycetidae</taxon>
        <taxon>Hypocreales</taxon>
        <taxon>Nectriaceae</taxon>
        <taxon>Fusarium</taxon>
    </lineage>
</organism>
<feature type="chain" id="PRO_5040828306" description="HFB protein" evidence="2">
    <location>
        <begin position="18"/>
        <end position="197"/>
    </location>
</feature>
<protein>
    <recommendedName>
        <fullName evidence="5">HFB protein</fullName>
    </recommendedName>
</protein>
<comment type="caution">
    <text evidence="3">The sequence shown here is derived from an EMBL/GenBank/DDBJ whole genome shotgun (WGS) entry which is preliminary data.</text>
</comment>
<dbReference type="Proteomes" id="UP001152049">
    <property type="component" value="Unassembled WGS sequence"/>
</dbReference>
<dbReference type="OrthoDB" id="5597238at2759"/>